<keyword evidence="3" id="KW-1185">Reference proteome</keyword>
<dbReference type="EMBL" id="APBN01000001">
    <property type="protein sequence ID" value="EMT54778.1"/>
    <property type="molecule type" value="Genomic_DNA"/>
</dbReference>
<protein>
    <recommendedName>
        <fullName evidence="4">Transmembrane protein</fullName>
    </recommendedName>
</protein>
<dbReference type="RefSeq" id="WP_003386600.1">
    <property type="nucleotide sequence ID" value="NZ_APBN01000001.1"/>
</dbReference>
<accession>M8DMB3</accession>
<gene>
    <name evidence="2" type="ORF">I532_04200</name>
</gene>
<dbReference type="STRING" id="1300222.I532_04200"/>
<dbReference type="PATRIC" id="fig|1300222.3.peg.870"/>
<sequence>MTTDKLTQYLEQMAAKLGVAAEHVYGVLVRQQVAEGWTYVVLAVGLLLIVLLCGIASWATRNDYENFSANAFITGCGAFLLCLLACGAGVRHIINPEYYAIREIMEVLAR</sequence>
<proteinExistence type="predicted"/>
<comment type="caution">
    <text evidence="2">The sequence shown here is derived from an EMBL/GenBank/DDBJ whole genome shotgun (WGS) entry which is preliminary data.</text>
</comment>
<dbReference type="Proteomes" id="UP000012081">
    <property type="component" value="Unassembled WGS sequence"/>
</dbReference>
<name>M8DMB3_9BACL</name>
<keyword evidence="1" id="KW-1133">Transmembrane helix</keyword>
<evidence type="ECO:0000313" key="2">
    <source>
        <dbReference type="EMBL" id="EMT54778.1"/>
    </source>
</evidence>
<dbReference type="OrthoDB" id="2922899at2"/>
<dbReference type="AlphaFoldDB" id="M8DMB3"/>
<reference evidence="2 3" key="1">
    <citation type="submission" date="2013-03" db="EMBL/GenBank/DDBJ databases">
        <title>Assembly of a new bacterial strain Brevibacillus borstelensis AK1.</title>
        <authorList>
            <person name="Rajan I."/>
            <person name="PoliReddy D."/>
            <person name="Sugumar T."/>
            <person name="Rathinam K."/>
            <person name="Alqarawi S."/>
            <person name="Khalil A.B."/>
            <person name="Sivakumar N."/>
        </authorList>
    </citation>
    <scope>NUCLEOTIDE SEQUENCE [LARGE SCALE GENOMIC DNA]</scope>
    <source>
        <strain evidence="2 3">AK1</strain>
    </source>
</reference>
<evidence type="ECO:0000256" key="1">
    <source>
        <dbReference type="SAM" id="Phobius"/>
    </source>
</evidence>
<feature type="transmembrane region" description="Helical" evidence="1">
    <location>
        <begin position="37"/>
        <end position="59"/>
    </location>
</feature>
<organism evidence="2 3">
    <name type="scientific">Brevibacillus borstelensis AK1</name>
    <dbReference type="NCBI Taxonomy" id="1300222"/>
    <lineage>
        <taxon>Bacteria</taxon>
        <taxon>Bacillati</taxon>
        <taxon>Bacillota</taxon>
        <taxon>Bacilli</taxon>
        <taxon>Bacillales</taxon>
        <taxon>Paenibacillaceae</taxon>
        <taxon>Brevibacillus</taxon>
    </lineage>
</organism>
<keyword evidence="1" id="KW-0472">Membrane</keyword>
<keyword evidence="1" id="KW-0812">Transmembrane</keyword>
<evidence type="ECO:0000313" key="3">
    <source>
        <dbReference type="Proteomes" id="UP000012081"/>
    </source>
</evidence>
<evidence type="ECO:0008006" key="4">
    <source>
        <dbReference type="Google" id="ProtNLM"/>
    </source>
</evidence>
<feature type="transmembrane region" description="Helical" evidence="1">
    <location>
        <begin position="71"/>
        <end position="94"/>
    </location>
</feature>